<dbReference type="AlphaFoldDB" id="E2C7M9"/>
<dbReference type="Proteomes" id="UP000008237">
    <property type="component" value="Unassembled WGS sequence"/>
</dbReference>
<organism evidence="2">
    <name type="scientific">Harpegnathos saltator</name>
    <name type="common">Jerdon's jumping ant</name>
    <dbReference type="NCBI Taxonomy" id="610380"/>
    <lineage>
        <taxon>Eukaryota</taxon>
        <taxon>Metazoa</taxon>
        <taxon>Ecdysozoa</taxon>
        <taxon>Arthropoda</taxon>
        <taxon>Hexapoda</taxon>
        <taxon>Insecta</taxon>
        <taxon>Pterygota</taxon>
        <taxon>Neoptera</taxon>
        <taxon>Endopterygota</taxon>
        <taxon>Hymenoptera</taxon>
        <taxon>Apocrita</taxon>
        <taxon>Aculeata</taxon>
        <taxon>Formicoidea</taxon>
        <taxon>Formicidae</taxon>
        <taxon>Ponerinae</taxon>
        <taxon>Ponerini</taxon>
        <taxon>Harpegnathos</taxon>
    </lineage>
</organism>
<dbReference type="Gene3D" id="2.40.70.10">
    <property type="entry name" value="Acid Proteases"/>
    <property type="match status" value="1"/>
</dbReference>
<gene>
    <name evidence="1" type="ORF">EAI_13741</name>
</gene>
<accession>E2C7M9</accession>
<dbReference type="InParanoid" id="E2C7M9"/>
<protein>
    <submittedName>
        <fullName evidence="1">Uncharacterized protein</fullName>
    </submittedName>
</protein>
<evidence type="ECO:0000313" key="2">
    <source>
        <dbReference type="Proteomes" id="UP000008237"/>
    </source>
</evidence>
<evidence type="ECO:0000313" key="1">
    <source>
        <dbReference type="EMBL" id="EFN76050.1"/>
    </source>
</evidence>
<dbReference type="SUPFAM" id="SSF50630">
    <property type="entry name" value="Acid proteases"/>
    <property type="match status" value="1"/>
</dbReference>
<dbReference type="EMBL" id="GL453388">
    <property type="protein sequence ID" value="EFN76050.1"/>
    <property type="molecule type" value="Genomic_DNA"/>
</dbReference>
<keyword evidence="2" id="KW-1185">Reference proteome</keyword>
<feature type="non-terminal residue" evidence="1">
    <location>
        <position position="1"/>
    </location>
</feature>
<feature type="non-terminal residue" evidence="1">
    <location>
        <position position="83"/>
    </location>
</feature>
<dbReference type="InterPro" id="IPR021109">
    <property type="entry name" value="Peptidase_aspartic_dom_sf"/>
</dbReference>
<sequence>GSDLSLINRECYEKIGYSKLRSEIKFDGLGLLNKSYDSFITKIVIDNEVYKIVFHVIDDRTMKHAVLIGADFLNQVELHSVKG</sequence>
<reference evidence="1 2" key="1">
    <citation type="journal article" date="2010" name="Science">
        <title>Genomic comparison of the ants Camponotus floridanus and Harpegnathos saltator.</title>
        <authorList>
            <person name="Bonasio R."/>
            <person name="Zhang G."/>
            <person name="Ye C."/>
            <person name="Mutti N.S."/>
            <person name="Fang X."/>
            <person name="Qin N."/>
            <person name="Donahue G."/>
            <person name="Yang P."/>
            <person name="Li Q."/>
            <person name="Li C."/>
            <person name="Zhang P."/>
            <person name="Huang Z."/>
            <person name="Berger S.L."/>
            <person name="Reinberg D."/>
            <person name="Wang J."/>
            <person name="Liebig J."/>
        </authorList>
    </citation>
    <scope>NUCLEOTIDE SEQUENCE [LARGE SCALE GENOMIC DNA]</scope>
    <source>
        <strain evidence="1 2">R22 G/1</strain>
    </source>
</reference>
<name>E2C7M9_HARSA</name>
<proteinExistence type="predicted"/>